<comment type="caution">
    <text evidence="2">The sequence shown here is derived from an EMBL/GenBank/DDBJ whole genome shotgun (WGS) entry which is preliminary data.</text>
</comment>
<organism evidence="2 3">
    <name type="scientific">Acidimangrovimonas pyrenivorans</name>
    <dbReference type="NCBI Taxonomy" id="2030798"/>
    <lineage>
        <taxon>Bacteria</taxon>
        <taxon>Pseudomonadati</taxon>
        <taxon>Pseudomonadota</taxon>
        <taxon>Alphaproteobacteria</taxon>
        <taxon>Rhodobacterales</taxon>
        <taxon>Paracoccaceae</taxon>
        <taxon>Acidimangrovimonas</taxon>
    </lineage>
</organism>
<accession>A0ABV7AD60</accession>
<protein>
    <submittedName>
        <fullName evidence="2">Uncharacterized protein</fullName>
    </submittedName>
</protein>
<dbReference type="EMBL" id="JBHRSK010000004">
    <property type="protein sequence ID" value="MFC2967223.1"/>
    <property type="molecule type" value="Genomic_DNA"/>
</dbReference>
<evidence type="ECO:0000313" key="2">
    <source>
        <dbReference type="EMBL" id="MFC2967223.1"/>
    </source>
</evidence>
<feature type="signal peptide" evidence="1">
    <location>
        <begin position="1"/>
        <end position="18"/>
    </location>
</feature>
<evidence type="ECO:0000313" key="3">
    <source>
        <dbReference type="Proteomes" id="UP001595443"/>
    </source>
</evidence>
<dbReference type="Proteomes" id="UP001595443">
    <property type="component" value="Unassembled WGS sequence"/>
</dbReference>
<gene>
    <name evidence="2" type="ORF">ACFOES_03880</name>
</gene>
<evidence type="ECO:0000256" key="1">
    <source>
        <dbReference type="SAM" id="SignalP"/>
    </source>
</evidence>
<feature type="chain" id="PRO_5045101399" evidence="1">
    <location>
        <begin position="19"/>
        <end position="90"/>
    </location>
</feature>
<keyword evidence="1" id="KW-0732">Signal</keyword>
<keyword evidence="3" id="KW-1185">Reference proteome</keyword>
<reference evidence="3" key="1">
    <citation type="journal article" date="2019" name="Int. J. Syst. Evol. Microbiol.">
        <title>The Global Catalogue of Microorganisms (GCM) 10K type strain sequencing project: providing services to taxonomists for standard genome sequencing and annotation.</title>
        <authorList>
            <consortium name="The Broad Institute Genomics Platform"/>
            <consortium name="The Broad Institute Genome Sequencing Center for Infectious Disease"/>
            <person name="Wu L."/>
            <person name="Ma J."/>
        </authorList>
    </citation>
    <scope>NUCLEOTIDE SEQUENCE [LARGE SCALE GENOMIC DNA]</scope>
    <source>
        <strain evidence="3">KCTC 62192</strain>
    </source>
</reference>
<dbReference type="RefSeq" id="WP_377831861.1">
    <property type="nucleotide sequence ID" value="NZ_JBHRSK010000004.1"/>
</dbReference>
<name>A0ABV7AD60_9RHOB</name>
<sequence>MIRCAALVLMLTAGTAVAEGGPTPAQVKALADAIASAGCVVNEDNQAQVLKAAGMTEDQGAAVIDRLAWEGRIKPVGVKQLRLVGGEVCK</sequence>
<proteinExistence type="predicted"/>